<dbReference type="RefSeq" id="WP_074456819.1">
    <property type="nucleotide sequence ID" value="NZ_FITM01000020.1"/>
</dbReference>
<feature type="domain" description="MmeI-like N-terminal" evidence="5">
    <location>
        <begin position="11"/>
        <end position="173"/>
    </location>
</feature>
<keyword evidence="3" id="KW-0808">Transferase</keyword>
<dbReference type="AlphaFoldDB" id="A0A171DER4"/>
<dbReference type="GO" id="GO:0032259">
    <property type="term" value="P:methylation"/>
    <property type="evidence" value="ECO:0007669"/>
    <property type="project" value="UniProtKB-KW"/>
</dbReference>
<feature type="domain" description="MmeI-like helicase spacer" evidence="6">
    <location>
        <begin position="179"/>
        <end position="258"/>
    </location>
</feature>
<dbReference type="PANTHER" id="PTHR33841">
    <property type="entry name" value="DNA METHYLTRANSFERASE YEEA-RELATED"/>
    <property type="match status" value="1"/>
</dbReference>
<dbReference type="InterPro" id="IPR029063">
    <property type="entry name" value="SAM-dependent_MTases_sf"/>
</dbReference>
<evidence type="ECO:0000259" key="7">
    <source>
        <dbReference type="Pfam" id="PF20466"/>
    </source>
</evidence>
<evidence type="ECO:0000259" key="5">
    <source>
        <dbReference type="Pfam" id="PF20464"/>
    </source>
</evidence>
<name>A0A171DER4_9SYNE</name>
<proteinExistence type="predicted"/>
<dbReference type="SUPFAM" id="SSF53335">
    <property type="entry name" value="S-adenosyl-L-methionine-dependent methyltransferases"/>
    <property type="match status" value="1"/>
</dbReference>
<accession>A0A171DER4</accession>
<sequence>MRLSWNEVRARAAAFADEWQDAVYEKGETQSFYNDFFQVFGVKRRTVARYEAHVAKLDNRSGFIDLFWPGVLIVEQKSAGRDLAAAYDQAGEYCDALPERERPRYILVSDFQTFQLYDLDERDTVAFTLVDLPGHVEIFGFILGVQRRSFRDQDPVNIVAAELVGLLHNQLAEVGHGGHDLEQFLVRVVFCLFADDTGVFEPRDIFVELMETRTSEDGADLGPWLAQLFQVLDTPEQQRPTTLDEDLARFPYINGDLFKGPLSMFSCNAAMRSALLDACRFDWSQVSPAIFGALFQSVMEPVQRRAQGAHYTTEKNILKVIEPLFMEDLRAEFARLQARKTHRQTALWSFQTRLGGLTFFDPACGCGNFLIIAYRELRLLEIDVLKALYPRDRDGRRQLEGWAADLSKLNVDQFYGIELGEFPARIAETALWMMDHIMNNQLSLEFGQTFVRIPLETSPNIVHDDALELDWAEVLAPEQCSYLFGNPPFVGAKYQTSQQRQQVRRIAGLGKSGGTLDYVAAWFLKAGEYLQRSTAPMAFVATNSITQGEQVGQLWPLVFHRCKLDIAFAHRTFAWGSDARGKAHVHVVILGLHHRHQPWPHKRLFSYPDINSEPEESRHQVLSPYLFDAGGLSDPHLVVQEESAPINGMSRLIIGSKPIDGGNYIFDAAERGAFLETEPEAAPWLRPFIGAREYLQGGERWILALHDTPPDVLARLPRVRERIVAVRAYREASKSKPTQKLAATPTLYHINVIPTAPFLLVPRVSSERRDYAPIGWLNPPVIPSDATLLLQNATLADFALLTSAMHMAWLRHIGGRLESSYRYSIGLVYNTFPLPPRDAGLSKLDLLAQGVLDARAAHPGATLADLYDPDTMPPNLRRAHQALDRGVDRLYRRSGFASERERVEYLLMMYEGVRAPLEAQARRKRKRVRFSGQ</sequence>
<dbReference type="GO" id="GO:0009007">
    <property type="term" value="F:site-specific DNA-methyltransferase (adenine-specific) activity"/>
    <property type="evidence" value="ECO:0007669"/>
    <property type="project" value="UniProtKB-EC"/>
</dbReference>
<evidence type="ECO:0000259" key="8">
    <source>
        <dbReference type="Pfam" id="PF20467"/>
    </source>
</evidence>
<dbReference type="Pfam" id="PF20466">
    <property type="entry name" value="MmeI_TRD"/>
    <property type="match status" value="1"/>
</dbReference>
<keyword evidence="11" id="KW-1185">Reference proteome</keyword>
<dbReference type="Gene3D" id="3.40.50.150">
    <property type="entry name" value="Vaccinia Virus protein VP39"/>
    <property type="match status" value="1"/>
</dbReference>
<comment type="catalytic activity">
    <reaction evidence="4">
        <text>a 2'-deoxyadenosine in DNA + S-adenosyl-L-methionine = an N(6)-methyl-2'-deoxyadenosine in DNA + S-adenosyl-L-homocysteine + H(+)</text>
        <dbReference type="Rhea" id="RHEA:15197"/>
        <dbReference type="Rhea" id="RHEA-COMP:12418"/>
        <dbReference type="Rhea" id="RHEA-COMP:12419"/>
        <dbReference type="ChEBI" id="CHEBI:15378"/>
        <dbReference type="ChEBI" id="CHEBI:57856"/>
        <dbReference type="ChEBI" id="CHEBI:59789"/>
        <dbReference type="ChEBI" id="CHEBI:90615"/>
        <dbReference type="ChEBI" id="CHEBI:90616"/>
        <dbReference type="EC" id="2.1.1.72"/>
    </reaction>
</comment>
<evidence type="ECO:0000256" key="3">
    <source>
        <dbReference type="ARBA" id="ARBA00022679"/>
    </source>
</evidence>
<evidence type="ECO:0000259" key="6">
    <source>
        <dbReference type="Pfam" id="PF20465"/>
    </source>
</evidence>
<dbReference type="Proteomes" id="UP000182631">
    <property type="component" value="Unassembled WGS sequence"/>
</dbReference>
<dbReference type="PANTHER" id="PTHR33841:SF1">
    <property type="entry name" value="DNA METHYLTRANSFERASE A"/>
    <property type="match status" value="1"/>
</dbReference>
<evidence type="ECO:0000313" key="10">
    <source>
        <dbReference type="EMBL" id="SAY38324.1"/>
    </source>
</evidence>
<evidence type="ECO:0000256" key="4">
    <source>
        <dbReference type="ARBA" id="ARBA00047942"/>
    </source>
</evidence>
<evidence type="ECO:0000259" key="9">
    <source>
        <dbReference type="Pfam" id="PF20473"/>
    </source>
</evidence>
<dbReference type="Pfam" id="PF20473">
    <property type="entry name" value="MmeI_Mtase"/>
    <property type="match status" value="1"/>
</dbReference>
<protein>
    <recommendedName>
        <fullName evidence="1">site-specific DNA-methyltransferase (adenine-specific)</fullName>
        <ecNumber evidence="1">2.1.1.72</ecNumber>
    </recommendedName>
</protein>
<dbReference type="InterPro" id="IPR046819">
    <property type="entry name" value="MmeI_hel"/>
</dbReference>
<dbReference type="Pfam" id="PF20464">
    <property type="entry name" value="MmeI_N"/>
    <property type="match status" value="1"/>
</dbReference>
<dbReference type="EMBL" id="FITM01000020">
    <property type="protein sequence ID" value="SAY38324.1"/>
    <property type="molecule type" value="Genomic_DNA"/>
</dbReference>
<evidence type="ECO:0000256" key="2">
    <source>
        <dbReference type="ARBA" id="ARBA00022603"/>
    </source>
</evidence>
<dbReference type="REBASE" id="173778">
    <property type="entry name" value="Sspm9ORF182P"/>
</dbReference>
<reference evidence="11" key="1">
    <citation type="submission" date="2016-02" db="EMBL/GenBank/DDBJ databases">
        <authorList>
            <person name="liu f."/>
        </authorList>
    </citation>
    <scope>NUCLEOTIDE SEQUENCE [LARGE SCALE GENOMIC DNA]</scope>
</reference>
<evidence type="ECO:0000313" key="11">
    <source>
        <dbReference type="Proteomes" id="UP000182631"/>
    </source>
</evidence>
<dbReference type="InterPro" id="IPR046816">
    <property type="entry name" value="MmeI_Mtase"/>
</dbReference>
<feature type="domain" description="MmeI-like C-terminal" evidence="8">
    <location>
        <begin position="841"/>
        <end position="914"/>
    </location>
</feature>
<feature type="domain" description="MmeI-like target recognition" evidence="7">
    <location>
        <begin position="635"/>
        <end position="835"/>
    </location>
</feature>
<dbReference type="OrthoDB" id="32195at2"/>
<dbReference type="InterPro" id="IPR046817">
    <property type="entry name" value="MmeI_N"/>
</dbReference>
<dbReference type="EC" id="2.1.1.72" evidence="1"/>
<dbReference type="Pfam" id="PF20467">
    <property type="entry name" value="MmeI_C"/>
    <property type="match status" value="1"/>
</dbReference>
<dbReference type="InterPro" id="IPR046820">
    <property type="entry name" value="MmeI_TRD"/>
</dbReference>
<evidence type="ECO:0000256" key="1">
    <source>
        <dbReference type="ARBA" id="ARBA00011900"/>
    </source>
</evidence>
<organism evidence="10 11">
    <name type="scientific">Candidatus Synechococcus spongiarum</name>
    <dbReference type="NCBI Taxonomy" id="431041"/>
    <lineage>
        <taxon>Bacteria</taxon>
        <taxon>Bacillati</taxon>
        <taxon>Cyanobacteriota</taxon>
        <taxon>Cyanophyceae</taxon>
        <taxon>Synechococcales</taxon>
        <taxon>Synechococcaceae</taxon>
        <taxon>Synechococcus</taxon>
    </lineage>
</organism>
<dbReference type="Pfam" id="PF20465">
    <property type="entry name" value="MmeI_hel"/>
    <property type="match status" value="1"/>
</dbReference>
<dbReference type="InterPro" id="IPR046818">
    <property type="entry name" value="MmeI_C"/>
</dbReference>
<dbReference type="InterPro" id="IPR050953">
    <property type="entry name" value="N4_N6_ade-DNA_methylase"/>
</dbReference>
<feature type="domain" description="MmeI-like DNA-methyltransferase" evidence="9">
    <location>
        <begin position="341"/>
        <end position="605"/>
    </location>
</feature>
<keyword evidence="2 10" id="KW-0489">Methyltransferase</keyword>
<gene>
    <name evidence="10" type="ORF">FLM9_182</name>
</gene>